<dbReference type="EMBL" id="AP024819">
    <property type="protein sequence ID" value="BCZ18658.1"/>
    <property type="molecule type" value="Genomic_DNA"/>
</dbReference>
<keyword evidence="3 7" id="KW-0547">Nucleotide-binding</keyword>
<comment type="catalytic activity">
    <reaction evidence="7 8">
        <text>IMP + L-aspartate + GTP = N(6)-(1,2-dicarboxyethyl)-AMP + GDP + phosphate + 2 H(+)</text>
        <dbReference type="Rhea" id="RHEA:15753"/>
        <dbReference type="ChEBI" id="CHEBI:15378"/>
        <dbReference type="ChEBI" id="CHEBI:29991"/>
        <dbReference type="ChEBI" id="CHEBI:37565"/>
        <dbReference type="ChEBI" id="CHEBI:43474"/>
        <dbReference type="ChEBI" id="CHEBI:57567"/>
        <dbReference type="ChEBI" id="CHEBI:58053"/>
        <dbReference type="ChEBI" id="CHEBI:58189"/>
        <dbReference type="EC" id="6.3.4.4"/>
    </reaction>
</comment>
<feature type="active site" description="Proton donor" evidence="7">
    <location>
        <position position="40"/>
    </location>
</feature>
<dbReference type="Pfam" id="PF00709">
    <property type="entry name" value="Adenylsucc_synt"/>
    <property type="match status" value="1"/>
</dbReference>
<evidence type="ECO:0000256" key="4">
    <source>
        <dbReference type="ARBA" id="ARBA00022755"/>
    </source>
</evidence>
<evidence type="ECO:0000313" key="10">
    <source>
        <dbReference type="Proteomes" id="UP000826146"/>
    </source>
</evidence>
<feature type="binding site" evidence="7">
    <location>
        <position position="12"/>
    </location>
    <ligand>
        <name>Mg(2+)</name>
        <dbReference type="ChEBI" id="CHEBI:18420"/>
    </ligand>
</feature>
<comment type="cofactor">
    <cofactor evidence="7">
        <name>Mg(2+)</name>
        <dbReference type="ChEBI" id="CHEBI:18420"/>
    </cofactor>
    <text evidence="7">Binds 1 Mg(2+) ion per subunit.</text>
</comment>
<evidence type="ECO:0000256" key="8">
    <source>
        <dbReference type="RuleBase" id="RU000520"/>
    </source>
</evidence>
<accession>A0ABM7SD49</accession>
<comment type="pathway">
    <text evidence="7 8">Purine metabolism; AMP biosynthesis via de novo pathway; AMP from IMP: step 1/2.</text>
</comment>
<dbReference type="SMART" id="SM00788">
    <property type="entry name" value="Adenylsucc_synt"/>
    <property type="match status" value="1"/>
</dbReference>
<feature type="binding site" description="in other chain" evidence="7">
    <location>
        <begin position="37"/>
        <end position="40"/>
    </location>
    <ligand>
        <name>IMP</name>
        <dbReference type="ChEBI" id="CHEBI:58053"/>
        <note>ligand shared between dimeric partners</note>
    </ligand>
</feature>
<reference evidence="9 10" key="1">
    <citation type="submission" date="2021-07" db="EMBL/GenBank/DDBJ databases">
        <title>Novel Helicobacter sp. Isolated from a cat.</title>
        <authorList>
            <person name="Rimbara E."/>
            <person name="Suzuki M."/>
        </authorList>
    </citation>
    <scope>NUCLEOTIDE SEQUENCE [LARGE SCALE GENOMIC DNA]</scope>
    <source>
        <strain evidence="10">NHP19-012</strain>
    </source>
</reference>
<dbReference type="Gene3D" id="3.40.440.10">
    <property type="entry name" value="Adenylosuccinate Synthetase, subunit A, domain 1"/>
    <property type="match status" value="1"/>
</dbReference>
<evidence type="ECO:0000256" key="5">
    <source>
        <dbReference type="ARBA" id="ARBA00022842"/>
    </source>
</evidence>
<comment type="similarity">
    <text evidence="7 8">Belongs to the adenylosuccinate synthetase family.</text>
</comment>
<sequence>MADVVVGVQWGDEGKGKLVDRLAPNYDFVVRFQGGHNAGHTIVAKGKTHALHLIPSGVLYPQCKNVIGNGVVVALDALVEEMQPFGDLKGRLFVSDRAHLILPHHPMQDVRTEGTQSAIGTTKKGIGPLIKTRSDGWGLEWGI</sequence>
<feature type="binding site" evidence="7">
    <location>
        <position position="39"/>
    </location>
    <ligand>
        <name>Mg(2+)</name>
        <dbReference type="ChEBI" id="CHEBI:18420"/>
    </ligand>
</feature>
<evidence type="ECO:0000256" key="6">
    <source>
        <dbReference type="ARBA" id="ARBA00023134"/>
    </source>
</evidence>
<dbReference type="PANTHER" id="PTHR11846:SF0">
    <property type="entry name" value="ADENYLOSUCCINATE SYNTHETASE"/>
    <property type="match status" value="1"/>
</dbReference>
<dbReference type="HAMAP" id="MF_00011">
    <property type="entry name" value="Adenylosucc_synth"/>
    <property type="match status" value="1"/>
</dbReference>
<evidence type="ECO:0000256" key="1">
    <source>
        <dbReference type="ARBA" id="ARBA00022598"/>
    </source>
</evidence>
<feature type="binding site" evidence="7">
    <location>
        <begin position="11"/>
        <end position="17"/>
    </location>
    <ligand>
        <name>GTP</name>
        <dbReference type="ChEBI" id="CHEBI:37565"/>
    </ligand>
</feature>
<dbReference type="InterPro" id="IPR042109">
    <property type="entry name" value="Adenylosuccinate_synth_dom1"/>
</dbReference>
<keyword evidence="7" id="KW-0963">Cytoplasm</keyword>
<name>A0ABM7SD49_9HELI</name>
<gene>
    <name evidence="7" type="primary">purA</name>
    <name evidence="9" type="ORF">NHP190012_03000</name>
</gene>
<evidence type="ECO:0000256" key="3">
    <source>
        <dbReference type="ARBA" id="ARBA00022741"/>
    </source>
</evidence>
<keyword evidence="6 7" id="KW-0342">GTP-binding</keyword>
<organism evidence="9 10">
    <name type="scientific">Helicobacter gastrofelis</name>
    <dbReference type="NCBI Taxonomy" id="2849642"/>
    <lineage>
        <taxon>Bacteria</taxon>
        <taxon>Pseudomonadati</taxon>
        <taxon>Campylobacterota</taxon>
        <taxon>Epsilonproteobacteria</taxon>
        <taxon>Campylobacterales</taxon>
        <taxon>Helicobacteraceae</taxon>
        <taxon>Helicobacter</taxon>
    </lineage>
</organism>
<keyword evidence="2 7" id="KW-0479">Metal-binding</keyword>
<keyword evidence="10" id="KW-1185">Reference proteome</keyword>
<comment type="function">
    <text evidence="7">Plays an important role in the de novo pathway of purine nucleotide biosynthesis. Catalyzes the first committed step in the biosynthesis of AMP from IMP.</text>
</comment>
<keyword evidence="1 7" id="KW-0436">Ligase</keyword>
<evidence type="ECO:0000256" key="2">
    <source>
        <dbReference type="ARBA" id="ARBA00022723"/>
    </source>
</evidence>
<protein>
    <recommendedName>
        <fullName evidence="7 8">Adenylosuccinate synthetase</fullName>
        <shortName evidence="7">AMPSase</shortName>
        <shortName evidence="7">AdSS</shortName>
        <ecNumber evidence="7 8">6.3.4.4</ecNumber>
    </recommendedName>
    <alternativeName>
        <fullName evidence="7">IMP--aspartate ligase</fullName>
    </alternativeName>
</protein>
<dbReference type="InterPro" id="IPR018220">
    <property type="entry name" value="Adenylosuccin_syn_GTP-bd"/>
</dbReference>
<proteinExistence type="inferred from homology"/>
<comment type="subunit">
    <text evidence="7">Homodimer.</text>
</comment>
<dbReference type="Proteomes" id="UP000826146">
    <property type="component" value="Chromosome"/>
</dbReference>
<dbReference type="InterPro" id="IPR027417">
    <property type="entry name" value="P-loop_NTPase"/>
</dbReference>
<keyword evidence="4 7" id="KW-0658">Purine biosynthesis</keyword>
<evidence type="ECO:0000256" key="7">
    <source>
        <dbReference type="HAMAP-Rule" id="MF_00011"/>
    </source>
</evidence>
<dbReference type="SUPFAM" id="SSF52540">
    <property type="entry name" value="P-loop containing nucleoside triphosphate hydrolases"/>
    <property type="match status" value="1"/>
</dbReference>
<feature type="binding site" evidence="7">
    <location>
        <begin position="39"/>
        <end position="41"/>
    </location>
    <ligand>
        <name>GTP</name>
        <dbReference type="ChEBI" id="CHEBI:37565"/>
    </ligand>
</feature>
<feature type="binding site" description="in other chain" evidence="7">
    <location>
        <begin position="12"/>
        <end position="15"/>
    </location>
    <ligand>
        <name>IMP</name>
        <dbReference type="ChEBI" id="CHEBI:58053"/>
        <note>ligand shared between dimeric partners</note>
    </ligand>
</feature>
<dbReference type="PANTHER" id="PTHR11846">
    <property type="entry name" value="ADENYLOSUCCINATE SYNTHETASE"/>
    <property type="match status" value="1"/>
</dbReference>
<comment type="caution">
    <text evidence="7">Lacks conserved residue(s) required for the propagation of feature annotation.</text>
</comment>
<dbReference type="EC" id="6.3.4.4" evidence="7 8"/>
<feature type="binding site" description="in other chain" evidence="7">
    <location>
        <position position="122"/>
    </location>
    <ligand>
        <name>IMP</name>
        <dbReference type="ChEBI" id="CHEBI:58053"/>
        <note>ligand shared between dimeric partners</note>
    </ligand>
</feature>
<keyword evidence="5 7" id="KW-0460">Magnesium</keyword>
<evidence type="ECO:0000313" key="9">
    <source>
        <dbReference type="EMBL" id="BCZ18658.1"/>
    </source>
</evidence>
<dbReference type="InterPro" id="IPR001114">
    <property type="entry name" value="Adenylosuccinate_synthetase"/>
</dbReference>
<comment type="subcellular location">
    <subcellularLocation>
        <location evidence="7">Cytoplasm</location>
    </subcellularLocation>
</comment>
<dbReference type="PROSITE" id="PS01266">
    <property type="entry name" value="ADENYLOSUCCIN_SYN_1"/>
    <property type="match status" value="1"/>
</dbReference>
<feature type="active site" description="Proton acceptor" evidence="7">
    <location>
        <position position="12"/>
    </location>
</feature>